<evidence type="ECO:0000313" key="2">
    <source>
        <dbReference type="Proteomes" id="UP001637618"/>
    </source>
</evidence>
<dbReference type="EMBL" id="JAPEQY010000003">
    <property type="protein sequence ID" value="MFO2476963.1"/>
    <property type="molecule type" value="Genomic_DNA"/>
</dbReference>
<sequence>MSIRPSQPDTDSLNPALQQNARIKRLSSQGPSIQEVAADILTKELKTLYPKLHINPDTTLVVTPLWELIDDDLSCREMAYESLTNTLLHHSFEKTLANYVEGEHFLTYEPLSPTPTHLEVDIEKIAHLLNDLAAVFLVAFKERQLAFWNETENQLPRWQVLSDEMKEALNVETVAGWDADHCALARAVSAYPDKAARIVNRPETADIQVCLIDVDASNGDSHEHLLSIGAAVLSGRYEARDILLMYTVEYGYEAFDTVQALGDAILTRLSPTTASNKLTWRLVEPEGNFFDHMIWALIDSQAQSIEALDLVKETPAPFSLDTPLTDQPSKTDQARLDQLQGAIPDWLRNASSQDLNAYSQHLIDLSQLRDQKPNDLFEIPSIQTFAQQKMREAIIADKTVKGADKLPLDTLQITSTESFTVGVFVLPNPLGRHIQTLGEYALNNSPPYLASISFKQGQTVPEWLTPKYLSTLAQQVDIGKVYPQLIKSKLIDDPNEAPRQKQMYQRQLRSLLPLLALECKVRQQGNVDEQGYGYINELVAPTFHRRPPIVVRPLSLYPHNRVGGTNDEVLNMFIIGPRGPQDAPYLLYRPLMDKPLLQFPSLQNLVYALHQPGELRDSVLAWLPNRALSFNYSQYMFPVGLPSPWLTLQSVSEPLSLLEWTGTVGLSTTELTGDVFAAFFDANAKAMVELADRQSQSNAERRWALLKDSGWAVFNAVSGFLNGYAGAAVWAWQIINDIQQALDARQQGNSLVEWTRLGDVLMALSIILIHQANQRRQTGVGPESPRQARPVAPVTKPVLTVQPTITAKEGRLPHSEFATIAVDGSIPRRTPEQLNTFLDSLKVEAPDLKDPDITITTFAGVPPLYQLHEKNFANVDQRWFEVTENADETILIINPQQTSRTGPCLVHDHQGPWRINTSLRLLGSGKSLKVQLRATRLAKTKRREELEQQLKTLKEKETTKKNELDSLRKKFTPETESPSRQNYLDKTNELIAHYQDALAKLQTWRETGGTAGYTQELFRLSTECHKRISLWLALEQRRYVKAMEEVQQSLSDDLSPQQALVDNITQMTQRGIAMTAKLKLLNSSLELLPSVGATGIIAAERLKALAPPFTQWDFKTNEISTIYELGMTHPHGLQISSST</sequence>
<organism evidence="1 2">
    <name type="scientific">Pseudomonas imrae</name>
    <dbReference type="NCBI Taxonomy" id="2992837"/>
    <lineage>
        <taxon>Bacteria</taxon>
        <taxon>Pseudomonadati</taxon>
        <taxon>Pseudomonadota</taxon>
        <taxon>Gammaproteobacteria</taxon>
        <taxon>Pseudomonadales</taxon>
        <taxon>Pseudomonadaceae</taxon>
        <taxon>Pseudomonas</taxon>
    </lineage>
</organism>
<name>A0ACC7P9K6_9PSED</name>
<comment type="caution">
    <text evidence="1">The sequence shown here is derived from an EMBL/GenBank/DDBJ whole genome shotgun (WGS) entry which is preliminary data.</text>
</comment>
<evidence type="ECO:0000313" key="1">
    <source>
        <dbReference type="EMBL" id="MFO2476963.1"/>
    </source>
</evidence>
<accession>A0ACC7P9K6</accession>
<dbReference type="Proteomes" id="UP001637618">
    <property type="component" value="Unassembled WGS sequence"/>
</dbReference>
<reference evidence="1" key="1">
    <citation type="submission" date="2022-11" db="EMBL/GenBank/DDBJ databases">
        <title>Draft genome sequences of strains of Pseudomonas imrae sp. nov.</title>
        <authorList>
            <person name="Salva Serra F."/>
            <person name="Nimje P."/>
            <person name="Moore E.R.B."/>
            <person name="Marathe N.P."/>
        </authorList>
    </citation>
    <scope>NUCLEOTIDE SEQUENCE</scope>
    <source>
        <strain evidence="1">15FMM2</strain>
    </source>
</reference>
<gene>
    <name evidence="1" type="ORF">OOJ96_06030</name>
</gene>
<proteinExistence type="predicted"/>
<keyword evidence="2" id="KW-1185">Reference proteome</keyword>
<protein>
    <submittedName>
        <fullName evidence="1">Uncharacterized protein</fullName>
    </submittedName>
</protein>